<dbReference type="PANTHER" id="PTHR42693">
    <property type="entry name" value="ARYLSULFATASE FAMILY MEMBER"/>
    <property type="match status" value="1"/>
</dbReference>
<dbReference type="InterPro" id="IPR017850">
    <property type="entry name" value="Alkaline_phosphatase_core_sf"/>
</dbReference>
<dbReference type="InterPro" id="IPR000917">
    <property type="entry name" value="Sulfatase_N"/>
</dbReference>
<dbReference type="InterPro" id="IPR050738">
    <property type="entry name" value="Sulfatase"/>
</dbReference>
<dbReference type="AlphaFoldDB" id="A0A518CXD0"/>
<proteinExistence type="inferred from homology"/>
<evidence type="ECO:0000259" key="2">
    <source>
        <dbReference type="Pfam" id="PF00884"/>
    </source>
</evidence>
<evidence type="ECO:0000313" key="4">
    <source>
        <dbReference type="Proteomes" id="UP000319342"/>
    </source>
</evidence>
<dbReference type="Gene3D" id="3.40.720.10">
    <property type="entry name" value="Alkaline Phosphatase, subunit A"/>
    <property type="match status" value="1"/>
</dbReference>
<dbReference type="EMBL" id="CP036290">
    <property type="protein sequence ID" value="QDU83857.1"/>
    <property type="molecule type" value="Genomic_DNA"/>
</dbReference>
<dbReference type="Pfam" id="PF00884">
    <property type="entry name" value="Sulfatase"/>
    <property type="match status" value="1"/>
</dbReference>
<dbReference type="SUPFAM" id="SSF53649">
    <property type="entry name" value="Alkaline phosphatase-like"/>
    <property type="match status" value="1"/>
</dbReference>
<name>A0A518CXD0_9BACT</name>
<accession>A0A518CXD0</accession>
<reference evidence="3 4" key="1">
    <citation type="submission" date="2019-02" db="EMBL/GenBank/DDBJ databases">
        <title>Deep-cultivation of Planctomycetes and their phenomic and genomic characterization uncovers novel biology.</title>
        <authorList>
            <person name="Wiegand S."/>
            <person name="Jogler M."/>
            <person name="Boedeker C."/>
            <person name="Pinto D."/>
            <person name="Vollmers J."/>
            <person name="Rivas-Marin E."/>
            <person name="Kohn T."/>
            <person name="Peeters S.H."/>
            <person name="Heuer A."/>
            <person name="Rast P."/>
            <person name="Oberbeckmann S."/>
            <person name="Bunk B."/>
            <person name="Jeske O."/>
            <person name="Meyerdierks A."/>
            <person name="Storesund J.E."/>
            <person name="Kallscheuer N."/>
            <person name="Luecker S."/>
            <person name="Lage O.M."/>
            <person name="Pohl T."/>
            <person name="Merkel B.J."/>
            <person name="Hornburger P."/>
            <person name="Mueller R.-W."/>
            <person name="Bruemmer F."/>
            <person name="Labrenz M."/>
            <person name="Spormann A.M."/>
            <person name="Op den Camp H."/>
            <person name="Overmann J."/>
            <person name="Amann R."/>
            <person name="Jetten M.S.M."/>
            <person name="Mascher T."/>
            <person name="Medema M.H."/>
            <person name="Devos D.P."/>
            <person name="Kaster A.-K."/>
            <person name="Ovreas L."/>
            <person name="Rohde M."/>
            <person name="Galperin M.Y."/>
            <person name="Jogler C."/>
        </authorList>
    </citation>
    <scope>NUCLEOTIDE SEQUENCE [LARGE SCALE GENOMIC DNA]</scope>
    <source>
        <strain evidence="3 4">Pla163</strain>
    </source>
</reference>
<protein>
    <submittedName>
        <fullName evidence="3">Arylsulfatase</fullName>
        <ecNumber evidence="3">3.1.6.1</ecNumber>
    </submittedName>
</protein>
<dbReference type="EC" id="3.1.6.1" evidence="3"/>
<dbReference type="PANTHER" id="PTHR42693:SF33">
    <property type="entry name" value="ARYLSULFATASE"/>
    <property type="match status" value="1"/>
</dbReference>
<feature type="domain" description="Sulfatase N-terminal" evidence="2">
    <location>
        <begin position="38"/>
        <end position="336"/>
    </location>
</feature>
<keyword evidence="3" id="KW-0378">Hydrolase</keyword>
<keyword evidence="4" id="KW-1185">Reference proteome</keyword>
<gene>
    <name evidence="3" type="primary">atsA_1</name>
    <name evidence="3" type="ORF">Pla163_09580</name>
</gene>
<evidence type="ECO:0000313" key="3">
    <source>
        <dbReference type="EMBL" id="QDU83857.1"/>
    </source>
</evidence>
<organism evidence="3 4">
    <name type="scientific">Rohdeia mirabilis</name>
    <dbReference type="NCBI Taxonomy" id="2528008"/>
    <lineage>
        <taxon>Bacteria</taxon>
        <taxon>Pseudomonadati</taxon>
        <taxon>Planctomycetota</taxon>
        <taxon>Planctomycetia</taxon>
        <taxon>Planctomycetia incertae sedis</taxon>
        <taxon>Rohdeia</taxon>
    </lineage>
</organism>
<evidence type="ECO:0000256" key="1">
    <source>
        <dbReference type="ARBA" id="ARBA00008779"/>
    </source>
</evidence>
<comment type="similarity">
    <text evidence="1">Belongs to the sulfatase family.</text>
</comment>
<sequence length="457" mass="49435">MTALLAVASLGCVSCSREPSPGPQPVEPEQVASEPAGPDVLVLVIDDCGWEDLRPELTPTLANLGTGIGRRYTRFYASPTCSPSRYMLHFGRLPHRAFIGGALREGETTDIGARLGEPSIANEIAKHGYTPAAFGKWHATGSASVEPFVGPLAFGYATWRAGSPANLPMSGGHYDWERVDDGRVSRCRTYTTVAIRDALLEWWNATASPKLAMCSFIAPHEPFSDAIRSGLVPDGLELGSNQRGRYESALAALDTAITQVLDSVDLERTVVLILSDNGTPLECRPPTRAERDYKSTVFEGGVRVPFFAVGAGVVAGTDDSLVQIVDVPATALELAGGTPSPGALVDSISFAATLSGGESNREDAWVQIFRPNNGRMRNLKRNDWALIERDGTKLLQVDAALGLVDLTSDPREKRLEFGLDPSDERVTSRMPRIESLLGEDWRYPLFGPPTESMPRER</sequence>
<dbReference type="Proteomes" id="UP000319342">
    <property type="component" value="Chromosome"/>
</dbReference>
<dbReference type="RefSeq" id="WP_419186323.1">
    <property type="nucleotide sequence ID" value="NZ_CP036290.1"/>
</dbReference>
<dbReference type="GO" id="GO:0004065">
    <property type="term" value="F:arylsulfatase activity"/>
    <property type="evidence" value="ECO:0007669"/>
    <property type="project" value="UniProtKB-EC"/>
</dbReference>